<dbReference type="Gene3D" id="2.60.120.260">
    <property type="entry name" value="Galactose-binding domain-like"/>
    <property type="match status" value="1"/>
</dbReference>
<evidence type="ECO:0000256" key="2">
    <source>
        <dbReference type="ARBA" id="ARBA00006768"/>
    </source>
</evidence>
<feature type="domain" description="Glycoside hydrolase family 65 central catalytic" evidence="6">
    <location>
        <begin position="375"/>
        <end position="592"/>
    </location>
</feature>
<dbReference type="Pfam" id="PF03636">
    <property type="entry name" value="Glyco_hydro_65N"/>
    <property type="match status" value="1"/>
</dbReference>
<proteinExistence type="inferred from homology"/>
<evidence type="ECO:0000256" key="5">
    <source>
        <dbReference type="ARBA" id="ARBA00023180"/>
    </source>
</evidence>
<dbReference type="STRING" id="1382522.W6MPK2"/>
<dbReference type="Proteomes" id="UP000019384">
    <property type="component" value="Unassembled WGS sequence"/>
</dbReference>
<dbReference type="GeneID" id="34522017"/>
<dbReference type="PANTHER" id="PTHR11051:SF8">
    <property type="entry name" value="PROTEIN-GLUCOSYLGALACTOSYLHYDROXYLYSINE GLUCOSIDASE"/>
    <property type="match status" value="1"/>
</dbReference>
<evidence type="ECO:0000313" key="9">
    <source>
        <dbReference type="Proteomes" id="UP000019384"/>
    </source>
</evidence>
<dbReference type="SUPFAM" id="SSF48208">
    <property type="entry name" value="Six-hairpin glycosidases"/>
    <property type="match status" value="1"/>
</dbReference>
<dbReference type="Pfam" id="PF03632">
    <property type="entry name" value="Glyco_hydro_65m"/>
    <property type="match status" value="1"/>
</dbReference>
<dbReference type="SUPFAM" id="SSF49785">
    <property type="entry name" value="Galactose-binding domain-like"/>
    <property type="match status" value="1"/>
</dbReference>
<evidence type="ECO:0000259" key="7">
    <source>
        <dbReference type="Pfam" id="PF03636"/>
    </source>
</evidence>
<gene>
    <name evidence="8" type="ORF">KUCA_T00004623001</name>
</gene>
<accession>W6MPK2</accession>
<dbReference type="GO" id="GO:0030287">
    <property type="term" value="C:cell wall-bounded periplasmic space"/>
    <property type="evidence" value="ECO:0007669"/>
    <property type="project" value="EnsemblFungi"/>
</dbReference>
<dbReference type="PANTHER" id="PTHR11051">
    <property type="entry name" value="GLYCOSYL HYDROLASE-RELATED"/>
    <property type="match status" value="1"/>
</dbReference>
<dbReference type="InterPro" id="IPR005196">
    <property type="entry name" value="Glyco_hydro_65_N"/>
</dbReference>
<reference evidence="8" key="2">
    <citation type="submission" date="2014-02" db="EMBL/GenBank/DDBJ databases">
        <title>Complete DNA sequence of /Kuraishia capsulata/ illustrates novel genomic features among budding yeasts (/Saccharomycotina/).</title>
        <authorList>
            <person name="Morales L."/>
            <person name="Noel B."/>
            <person name="Porcel B."/>
            <person name="Marcet-Houben M."/>
            <person name="Hullo M-F."/>
            <person name="Sacerdot C."/>
            <person name="Tekaia F."/>
            <person name="Leh-Louis V."/>
            <person name="Despons L."/>
            <person name="Khanna V."/>
            <person name="Aury J-M."/>
            <person name="Barbe V."/>
            <person name="Couloux A."/>
            <person name="Labadie K."/>
            <person name="Pelletier E."/>
            <person name="Souciet J-L."/>
            <person name="Boekhout T."/>
            <person name="Gabaldon T."/>
            <person name="Wincker P."/>
            <person name="Dujon B."/>
        </authorList>
    </citation>
    <scope>NUCLEOTIDE SEQUENCE</scope>
    <source>
        <strain evidence="8">CBS 1993</strain>
    </source>
</reference>
<name>W6MPK2_9ASCO</name>
<dbReference type="GO" id="GO:0000328">
    <property type="term" value="C:fungal-type vacuole lumen"/>
    <property type="evidence" value="ECO:0007669"/>
    <property type="project" value="EnsemblFungi"/>
</dbReference>
<dbReference type="InterPro" id="IPR005195">
    <property type="entry name" value="Glyco_hydro_65_M"/>
</dbReference>
<dbReference type="InterPro" id="IPR008928">
    <property type="entry name" value="6-hairpin_glycosidase_sf"/>
</dbReference>
<evidence type="ECO:0000256" key="3">
    <source>
        <dbReference type="ARBA" id="ARBA00012757"/>
    </source>
</evidence>
<evidence type="ECO:0000256" key="1">
    <source>
        <dbReference type="ARBA" id="ARBA00001576"/>
    </source>
</evidence>
<evidence type="ECO:0000256" key="4">
    <source>
        <dbReference type="ARBA" id="ARBA00022801"/>
    </source>
</evidence>
<dbReference type="Gene3D" id="1.50.10.10">
    <property type="match status" value="1"/>
</dbReference>
<comment type="catalytic activity">
    <reaction evidence="1">
        <text>alpha,alpha-trehalose + H2O = alpha-D-glucose + beta-D-glucose</text>
        <dbReference type="Rhea" id="RHEA:32675"/>
        <dbReference type="ChEBI" id="CHEBI:15377"/>
        <dbReference type="ChEBI" id="CHEBI:15903"/>
        <dbReference type="ChEBI" id="CHEBI:16551"/>
        <dbReference type="ChEBI" id="CHEBI:17925"/>
        <dbReference type="EC" id="3.2.1.28"/>
    </reaction>
</comment>
<dbReference type="GO" id="GO:0015976">
    <property type="term" value="P:carbon utilization"/>
    <property type="evidence" value="ECO:0007669"/>
    <property type="project" value="EnsemblFungi"/>
</dbReference>
<dbReference type="EC" id="3.2.1.28" evidence="3"/>
<dbReference type="AlphaFoldDB" id="W6MPK2"/>
<dbReference type="EMBL" id="HG793129">
    <property type="protein sequence ID" value="CDK28639.1"/>
    <property type="molecule type" value="Genomic_DNA"/>
</dbReference>
<dbReference type="InterPro" id="IPR012341">
    <property type="entry name" value="6hp_glycosidase-like_sf"/>
</dbReference>
<dbReference type="GO" id="GO:0016020">
    <property type="term" value="C:membrane"/>
    <property type="evidence" value="ECO:0007669"/>
    <property type="project" value="EnsemblFungi"/>
</dbReference>
<dbReference type="Gene3D" id="2.70.98.40">
    <property type="entry name" value="Glycoside hydrolase, family 65, N-terminal domain"/>
    <property type="match status" value="1"/>
</dbReference>
<sequence>MLSLLLLLSAVSATLLDDHSYYDASNRVAGTDLYNKYNHFANQPYVANGYIGSRIPNLGQGFTYDQAANTSSALLDNGWPLFDKRYAGSFAAGFYDLQPNTTGTNFPELEKLGYESVISSIPEWTTLLLQLNYTDSDGAFHSATLDPQLTNTTKVGSISDYYQELSFNKGTVTTGFFWEKLVYVTITVFAHRFLPTLGVVNIALEFNNSTEVSNVTLSATDILDFSTSQRTWLEDIGSTEDGIYIVVNPLNIDYKSATVFSRLVYDDVANAFDVHNSSTSVSATAVFDVQLDSESFEQLNITKFAGVVSSDYLNDNSTDDPFTPFDKAQGIAYNSSEVGYDIIYSLHLEAWSDLWGDSRISVPSDATLTLAAEASIYHLLANTRSGASGVTSALAVSGLSSDSYGGMVFWDTDLWMLPALIPFSPEHAVAVSKFRHETHPQAIRNAESRGFDGAAYSWTSGRFGNCTSTGPCFDYEYHINVAVSLSVWKLFLAGAIDDDYLAEYGYPIIRDAADFFASYVEFNDTLGAYTTNNLTDPDEYANFKNNGAYTNAGISQVMKWASLIGEYLDTNDTNADWLDIEQNMYLPVSDYNVTLEYSGMNSSVEIKQADVVLITYPLDDNDHAFVQDLDYDKDRAVLDMTYYSEHQSSQGPAMTFPVFSAVAAKLNDFGCGSQTYLLKSIEPFLRLPFGQMSEQNNDDYYTNGGTHPAFPFLTGHGGVLQGFVFGLTGLSFGYRANGSDFERLLNFDPVALPLFPGGISIEGIQYNGQVLDVIIDDDEATLVHRAGKKSVSVYVDSRNPQGGVTYTLHPDANLTLPLFFPNENFAGSITECRASVVAVSASLDGDVPESLIDGDNSTTWQASLKNETAAVLLDLGSIYQVSSGIIVWGDRLAKSVSLSAVPETLARRYLQGSLAQNATAFEAKAEAREIVSELKIKPSYNATGIRDPYDVQVGTANFTLFDLEKPSHVRYVLFEVDGVYDESDDTTGAVIAEISLF</sequence>
<keyword evidence="4" id="KW-0378">Hydrolase</keyword>
<comment type="similarity">
    <text evidence="2">Belongs to the glycosyl hydrolase 65 family.</text>
</comment>
<dbReference type="GO" id="GO:0005993">
    <property type="term" value="P:trehalose catabolic process"/>
    <property type="evidence" value="ECO:0007669"/>
    <property type="project" value="EnsemblFungi"/>
</dbReference>
<organism evidence="8 9">
    <name type="scientific">Kuraishia capsulata CBS 1993</name>
    <dbReference type="NCBI Taxonomy" id="1382522"/>
    <lineage>
        <taxon>Eukaryota</taxon>
        <taxon>Fungi</taxon>
        <taxon>Dikarya</taxon>
        <taxon>Ascomycota</taxon>
        <taxon>Saccharomycotina</taxon>
        <taxon>Pichiomycetes</taxon>
        <taxon>Pichiales</taxon>
        <taxon>Pichiaceae</taxon>
        <taxon>Kuraishia</taxon>
    </lineage>
</organism>
<keyword evidence="5" id="KW-0325">Glycoprotein</keyword>
<dbReference type="GO" id="GO:0004555">
    <property type="term" value="F:alpha,alpha-trehalase activity"/>
    <property type="evidence" value="ECO:0007669"/>
    <property type="project" value="UniProtKB-EC"/>
</dbReference>
<dbReference type="GO" id="GO:0009277">
    <property type="term" value="C:fungal-type cell wall"/>
    <property type="evidence" value="ECO:0007669"/>
    <property type="project" value="EnsemblFungi"/>
</dbReference>
<keyword evidence="9" id="KW-1185">Reference proteome</keyword>
<dbReference type="InterPro" id="IPR008979">
    <property type="entry name" value="Galactose-bd-like_sf"/>
</dbReference>
<feature type="domain" description="Glycoside hydrolase family 65 N-terminal" evidence="7">
    <location>
        <begin position="42"/>
        <end position="311"/>
    </location>
</feature>
<evidence type="ECO:0000259" key="6">
    <source>
        <dbReference type="Pfam" id="PF03632"/>
    </source>
</evidence>
<dbReference type="HOGENOM" id="CLU_006285_4_0_1"/>
<evidence type="ECO:0000313" key="8">
    <source>
        <dbReference type="EMBL" id="CDK28639.1"/>
    </source>
</evidence>
<protein>
    <recommendedName>
        <fullName evidence="3">alpha,alpha-trehalase</fullName>
        <ecNumber evidence="3">3.2.1.28</ecNumber>
    </recommendedName>
</protein>
<dbReference type="GO" id="GO:0015771">
    <property type="term" value="P:trehalose transport"/>
    <property type="evidence" value="ECO:0007669"/>
    <property type="project" value="EnsemblFungi"/>
</dbReference>
<dbReference type="FunFam" id="1.50.10.10:FF:000032">
    <property type="entry name" value="Vacuolar acid trehalase"/>
    <property type="match status" value="1"/>
</dbReference>
<dbReference type="InterPro" id="IPR037018">
    <property type="entry name" value="GH65_N"/>
</dbReference>
<dbReference type="OrthoDB" id="200349at2759"/>
<dbReference type="RefSeq" id="XP_022460629.1">
    <property type="nucleotide sequence ID" value="XM_022601377.1"/>
</dbReference>
<reference evidence="8" key="1">
    <citation type="submission" date="2013-12" db="EMBL/GenBank/DDBJ databases">
        <authorList>
            <person name="Genoscope - CEA"/>
        </authorList>
    </citation>
    <scope>NUCLEOTIDE SEQUENCE</scope>
    <source>
        <strain evidence="8">CBS 1993</strain>
    </source>
</reference>